<keyword evidence="1" id="KW-1133">Transmembrane helix</keyword>
<dbReference type="RefSeq" id="XP_003240014.1">
    <property type="nucleotide sequence ID" value="XM_003239966.1"/>
</dbReference>
<feature type="transmembrane region" description="Helical" evidence="1">
    <location>
        <begin position="754"/>
        <end position="774"/>
    </location>
</feature>
<keyword evidence="1" id="KW-0472">Membrane</keyword>
<accession>F2HI53</accession>
<proteinExistence type="predicted"/>
<dbReference type="Proteomes" id="UP000243423">
    <property type="component" value="Nucleomorph 3"/>
</dbReference>
<dbReference type="AlphaFoldDB" id="F2HI53"/>
<sequence>MLDTLSCFINLKANLRWKIFIFKKIGLSEMTYSYLPSISKIILRKLIYSSKENIFQHKLNKIFNLSSSYMFHYLLVLFKFGLIKKYTCILILHLKLFSTVYVKLRLNSRFKQINHNQQWEKLIIKKTSFFHLFKKTVKIMIRIKKTLNFKKLKHGILINKKNFKTNYKHRIQKFWHKFWHKCFRYNLNKTFPKMKIISQKTILENFNLRFFFPRKINTFYFKKFKNRLVAFFFLRFESYIRKILIAKEKIVYNLLMFLNIFKGYINYKTLHFFLACLENFRGISKLTEQIGRQKILQFYYTKKIIHEKKTFQVSNIAEKTTQQVLKRRVMLLLWLKNSFLYVKNLGKKIAAFENKGLKRIDTKVVYRILSDLIRLGFVKIIKIYVQLYCKKIKMVEFIAERNNNILSFKKAISIFSQNIQQSICKYESEKKIFCYNNYGCLSFKIETIFFLEKKIKKTSFTSKTLCILISKMKKNIQFLKNRFFLNLCFDFQKIYVLFILGLKKTHIFNYFDLKKKINFLKNFLSTKSFLIRKRLVFNAFFYNLLQKFYQINREKMNIIITGRFFLKDRFFDLIKKSIFSSYSEVFLSEKFFMYKSEDNFKKKYSVYKWDCEIDVKIYSYFVCFFLKKNKQNNYKKLAFLKQGFYKRRIGRLKLIPNMKTIYSFFEKTIKFSKALYFRNSIKHLYQTIKRSLEFPSNYFFLNILVNKSTFFVQLTRNKFRVNCTKNVLCELNSKNIFYLIWKFFFKKIFSLCNFIFKGFLIFFYQKFIFIHLHFLIFASKDFHFLKKKEKKSSNFFLKLKKSIFFYLFFTKLFKEKKVYSVLYKDLLKKKIFLDVYNENKLTITPFFVMNRFIYVQKFQKKKEKTSMEIRIFFRNLYTSCEKKSLILVQIYTKQKKKDLNIFKKSFFLKKKKTNFLNKKTNKIIKEILCFFKNKNIFDACLNNFLEFHNYIIFWTCFDIAFCLPVGKNLGLFVFNFIFKKKFLLNQFYNEIYFLASFFSSEYLFQDMVTFQKIGFFFTSFYSFKKKITLLRYQYKINSVDITRKNSGHSLFNYFVLY</sequence>
<evidence type="ECO:0000313" key="2">
    <source>
        <dbReference type="EMBL" id="AEA39116.1"/>
    </source>
</evidence>
<keyword evidence="2" id="KW-0542">Nucleomorph</keyword>
<reference evidence="2 3" key="1">
    <citation type="journal article" date="2011" name="Genome Biol. Evol.">
        <title>Complete nucleomorph genome sequence of the nonphotosynthetic alga Cryptomonas paramecium reveals a core nucleomorph gene set.</title>
        <authorList>
            <person name="Tanifuji G."/>
            <person name="Onodera N.T."/>
            <person name="Wheeler T.J."/>
            <person name="Dlutek M."/>
            <person name="Donaher N."/>
            <person name="Archibald J.M."/>
        </authorList>
    </citation>
    <scope>NUCLEOTIDE SEQUENCE [LARGE SCALE GENOMIC DNA]</scope>
    <source>
        <strain evidence="2 3">CCAP977/2A</strain>
    </source>
</reference>
<evidence type="ECO:0000313" key="3">
    <source>
        <dbReference type="Proteomes" id="UP000243423"/>
    </source>
</evidence>
<protein>
    <submittedName>
        <fullName evidence="2">Uncharacterized protein</fullName>
    </submittedName>
</protein>
<organism evidence="2 3">
    <name type="scientific">Cryptomonas paramaecium</name>
    <dbReference type="NCBI Taxonomy" id="2898"/>
    <lineage>
        <taxon>Eukaryota</taxon>
        <taxon>Cryptophyceae</taxon>
        <taxon>Cryptomonadales</taxon>
        <taxon>Cryptomonadaceae</taxon>
        <taxon>Cryptomonas</taxon>
    </lineage>
</organism>
<dbReference type="EMBL" id="CP002174">
    <property type="protein sequence ID" value="AEA39116.1"/>
    <property type="molecule type" value="Genomic_DNA"/>
</dbReference>
<geneLocation type="nucleomorph" evidence="2"/>
<dbReference type="GeneID" id="10447375"/>
<evidence type="ECO:0000256" key="1">
    <source>
        <dbReference type="SAM" id="Phobius"/>
    </source>
</evidence>
<feature type="transmembrane region" description="Helical" evidence="1">
    <location>
        <begin position="951"/>
        <end position="978"/>
    </location>
</feature>
<name>F2HI53_9CRYP</name>
<gene>
    <name evidence="2" type="ORF">CPARA_3gp458</name>
</gene>
<keyword evidence="1" id="KW-0812">Transmembrane</keyword>